<evidence type="ECO:0000256" key="1">
    <source>
        <dbReference type="ARBA" id="ARBA00004141"/>
    </source>
</evidence>
<dbReference type="Pfam" id="PF00858">
    <property type="entry name" value="ASC"/>
    <property type="match status" value="1"/>
</dbReference>
<keyword evidence="6 15" id="KW-1133">Transmembrane helix</keyword>
<keyword evidence="12 13" id="KW-0407">Ion channel</keyword>
<dbReference type="GO" id="GO:0005272">
    <property type="term" value="F:sodium channel activity"/>
    <property type="evidence" value="ECO:0007669"/>
    <property type="project" value="UniProtKB-KW"/>
</dbReference>
<dbReference type="Proteomes" id="UP000887566">
    <property type="component" value="Unplaced"/>
</dbReference>
<keyword evidence="10" id="KW-0325">Glycoprotein</keyword>
<dbReference type="PRINTS" id="PR01078">
    <property type="entry name" value="AMINACHANNEL"/>
</dbReference>
<dbReference type="WBParaSite" id="PSAMB.scaffold7401size7711.g30019.t1">
    <property type="protein sequence ID" value="PSAMB.scaffold7401size7711.g30019.t1"/>
    <property type="gene ID" value="PSAMB.scaffold7401size7711.g30019"/>
</dbReference>
<proteinExistence type="inferred from homology"/>
<keyword evidence="16" id="KW-1185">Reference proteome</keyword>
<dbReference type="Gene3D" id="1.10.287.770">
    <property type="entry name" value="YojJ-like"/>
    <property type="match status" value="1"/>
</dbReference>
<evidence type="ECO:0000256" key="5">
    <source>
        <dbReference type="ARBA" id="ARBA00022692"/>
    </source>
</evidence>
<dbReference type="InterPro" id="IPR001873">
    <property type="entry name" value="ENaC"/>
</dbReference>
<dbReference type="AlphaFoldDB" id="A0A914X9P1"/>
<evidence type="ECO:0000256" key="8">
    <source>
        <dbReference type="ARBA" id="ARBA00023065"/>
    </source>
</evidence>
<feature type="transmembrane region" description="Helical" evidence="15">
    <location>
        <begin position="21"/>
        <end position="40"/>
    </location>
</feature>
<evidence type="ECO:0000256" key="15">
    <source>
        <dbReference type="SAM" id="Phobius"/>
    </source>
</evidence>
<evidence type="ECO:0000256" key="7">
    <source>
        <dbReference type="ARBA" id="ARBA00023053"/>
    </source>
</evidence>
<evidence type="ECO:0000256" key="9">
    <source>
        <dbReference type="ARBA" id="ARBA00023136"/>
    </source>
</evidence>
<sequence length="107" mass="11829">MIEEQEAYGIWGLLSDIGGALGLWLGGTVIGLYELFVIILPDEKLYAKKVNDAEKVSDSKKVSNAKKVSGFKKVSDARKASGFKKVSNAKKQPPPQRDRIYSIDTHF</sequence>
<feature type="region of interest" description="Disordered" evidence="14">
    <location>
        <begin position="77"/>
        <end position="107"/>
    </location>
</feature>
<keyword evidence="8 13" id="KW-0406">Ion transport</keyword>
<keyword evidence="11 13" id="KW-0739">Sodium transport</keyword>
<keyword evidence="5 13" id="KW-0812">Transmembrane</keyword>
<comment type="similarity">
    <text evidence="2 13">Belongs to the amiloride-sensitive sodium channel (TC 1.A.6) family.</text>
</comment>
<comment type="subcellular location">
    <subcellularLocation>
        <location evidence="1">Membrane</location>
        <topology evidence="1">Multi-pass membrane protein</topology>
    </subcellularLocation>
</comment>
<evidence type="ECO:0000256" key="3">
    <source>
        <dbReference type="ARBA" id="ARBA00022448"/>
    </source>
</evidence>
<keyword evidence="7" id="KW-0915">Sodium</keyword>
<evidence type="ECO:0000256" key="6">
    <source>
        <dbReference type="ARBA" id="ARBA00022989"/>
    </source>
</evidence>
<evidence type="ECO:0000256" key="12">
    <source>
        <dbReference type="ARBA" id="ARBA00023303"/>
    </source>
</evidence>
<feature type="compositionally biased region" description="Basic and acidic residues" evidence="14">
    <location>
        <begin position="96"/>
        <end position="107"/>
    </location>
</feature>
<keyword evidence="4 13" id="KW-0894">Sodium channel</keyword>
<name>A0A914X9P1_9BILA</name>
<evidence type="ECO:0000313" key="16">
    <source>
        <dbReference type="Proteomes" id="UP000887566"/>
    </source>
</evidence>
<evidence type="ECO:0000256" key="14">
    <source>
        <dbReference type="SAM" id="MobiDB-lite"/>
    </source>
</evidence>
<keyword evidence="3 13" id="KW-0813">Transport</keyword>
<protein>
    <submittedName>
        <fullName evidence="17">Uncharacterized protein</fullName>
    </submittedName>
</protein>
<evidence type="ECO:0000313" key="17">
    <source>
        <dbReference type="WBParaSite" id="PSAMB.scaffold7401size7711.g30019.t1"/>
    </source>
</evidence>
<reference evidence="17" key="1">
    <citation type="submission" date="2022-11" db="UniProtKB">
        <authorList>
            <consortium name="WormBaseParasite"/>
        </authorList>
    </citation>
    <scope>IDENTIFICATION</scope>
</reference>
<evidence type="ECO:0000256" key="11">
    <source>
        <dbReference type="ARBA" id="ARBA00023201"/>
    </source>
</evidence>
<evidence type="ECO:0000256" key="13">
    <source>
        <dbReference type="RuleBase" id="RU000679"/>
    </source>
</evidence>
<evidence type="ECO:0000256" key="4">
    <source>
        <dbReference type="ARBA" id="ARBA00022461"/>
    </source>
</evidence>
<evidence type="ECO:0000256" key="2">
    <source>
        <dbReference type="ARBA" id="ARBA00007193"/>
    </source>
</evidence>
<evidence type="ECO:0000256" key="10">
    <source>
        <dbReference type="ARBA" id="ARBA00023180"/>
    </source>
</evidence>
<dbReference type="GO" id="GO:0016020">
    <property type="term" value="C:membrane"/>
    <property type="evidence" value="ECO:0007669"/>
    <property type="project" value="UniProtKB-SubCell"/>
</dbReference>
<accession>A0A914X9P1</accession>
<keyword evidence="9 15" id="KW-0472">Membrane</keyword>
<organism evidence="16 17">
    <name type="scientific">Plectus sambesii</name>
    <dbReference type="NCBI Taxonomy" id="2011161"/>
    <lineage>
        <taxon>Eukaryota</taxon>
        <taxon>Metazoa</taxon>
        <taxon>Ecdysozoa</taxon>
        <taxon>Nematoda</taxon>
        <taxon>Chromadorea</taxon>
        <taxon>Plectida</taxon>
        <taxon>Plectina</taxon>
        <taxon>Plectoidea</taxon>
        <taxon>Plectidae</taxon>
        <taxon>Plectus</taxon>
    </lineage>
</organism>